<dbReference type="Proteomes" id="UP000314294">
    <property type="component" value="Unassembled WGS sequence"/>
</dbReference>
<protein>
    <recommendedName>
        <fullName evidence="5">Secreted protein</fullName>
    </recommendedName>
</protein>
<evidence type="ECO:0000313" key="3">
    <source>
        <dbReference type="EMBL" id="TNN33471.1"/>
    </source>
</evidence>
<feature type="signal peptide" evidence="2">
    <location>
        <begin position="1"/>
        <end position="21"/>
    </location>
</feature>
<gene>
    <name evidence="3" type="ORF">EYF80_056368</name>
</gene>
<evidence type="ECO:0008006" key="5">
    <source>
        <dbReference type="Google" id="ProtNLM"/>
    </source>
</evidence>
<accession>A0A4Z2EY19</accession>
<dbReference type="AlphaFoldDB" id="A0A4Z2EY19"/>
<evidence type="ECO:0000256" key="1">
    <source>
        <dbReference type="SAM" id="MobiDB-lite"/>
    </source>
</evidence>
<dbReference type="EMBL" id="SRLO01002236">
    <property type="protein sequence ID" value="TNN33471.1"/>
    <property type="molecule type" value="Genomic_DNA"/>
</dbReference>
<feature type="compositionally biased region" description="Low complexity" evidence="1">
    <location>
        <begin position="120"/>
        <end position="131"/>
    </location>
</feature>
<feature type="chain" id="PRO_5021197630" description="Secreted protein" evidence="2">
    <location>
        <begin position="22"/>
        <end position="131"/>
    </location>
</feature>
<comment type="caution">
    <text evidence="3">The sequence shown here is derived from an EMBL/GenBank/DDBJ whole genome shotgun (WGS) entry which is preliminary data.</text>
</comment>
<evidence type="ECO:0000256" key="2">
    <source>
        <dbReference type="SAM" id="SignalP"/>
    </source>
</evidence>
<name>A0A4Z2EY19_9TELE</name>
<proteinExistence type="predicted"/>
<reference evidence="3 4" key="1">
    <citation type="submission" date="2019-03" db="EMBL/GenBank/DDBJ databases">
        <title>First draft genome of Liparis tanakae, snailfish: a comprehensive survey of snailfish specific genes.</title>
        <authorList>
            <person name="Kim W."/>
            <person name="Song I."/>
            <person name="Jeong J.-H."/>
            <person name="Kim D."/>
            <person name="Kim S."/>
            <person name="Ryu S."/>
            <person name="Song J.Y."/>
            <person name="Lee S.K."/>
        </authorList>
    </citation>
    <scope>NUCLEOTIDE SEQUENCE [LARGE SCALE GENOMIC DNA]</scope>
    <source>
        <tissue evidence="3">Muscle</tissue>
    </source>
</reference>
<feature type="region of interest" description="Disordered" evidence="1">
    <location>
        <begin position="78"/>
        <end position="131"/>
    </location>
</feature>
<feature type="compositionally biased region" description="Basic and acidic residues" evidence="1">
    <location>
        <begin position="98"/>
        <end position="109"/>
    </location>
</feature>
<keyword evidence="2" id="KW-0732">Signal</keyword>
<organism evidence="3 4">
    <name type="scientific">Liparis tanakae</name>
    <name type="common">Tanaka's snailfish</name>
    <dbReference type="NCBI Taxonomy" id="230148"/>
    <lineage>
        <taxon>Eukaryota</taxon>
        <taxon>Metazoa</taxon>
        <taxon>Chordata</taxon>
        <taxon>Craniata</taxon>
        <taxon>Vertebrata</taxon>
        <taxon>Euteleostomi</taxon>
        <taxon>Actinopterygii</taxon>
        <taxon>Neopterygii</taxon>
        <taxon>Teleostei</taxon>
        <taxon>Neoteleostei</taxon>
        <taxon>Acanthomorphata</taxon>
        <taxon>Eupercaria</taxon>
        <taxon>Perciformes</taxon>
        <taxon>Cottioidei</taxon>
        <taxon>Cottales</taxon>
        <taxon>Liparidae</taxon>
        <taxon>Liparis</taxon>
    </lineage>
</organism>
<sequence>MAAAMMMVMMMVMMMKSFIAGRRTTGPGHSRWWRPNPTVELLIGSFSSARVAAGQTLSPDTDSFPRVLQPGFCRVVHEPSAEGASSPPSARLTTVHLGVKEGRQRKGSEGDGLGPPPPTSMSLSSLVPPAP</sequence>
<evidence type="ECO:0000313" key="4">
    <source>
        <dbReference type="Proteomes" id="UP000314294"/>
    </source>
</evidence>
<feature type="compositionally biased region" description="Low complexity" evidence="1">
    <location>
        <begin position="81"/>
        <end position="90"/>
    </location>
</feature>
<keyword evidence="4" id="KW-1185">Reference proteome</keyword>